<comment type="function">
    <text evidence="8">Membrane-associated protein that warps the membrane surface to access and bind aromatic isoprenes with high specificity, including ubiquinone (CoQ) isoprene intermediates and presents them directly to Coq7, therefore facilitating the Coq7-mediated hydroxylase step. Participates in the biosynthesis of coenzyme Q, also named ubiquinone, an essential lipid-soluble electron transporter for aerobic cellular respiration.</text>
</comment>
<organism evidence="10 11">
    <name type="scientific">Helicostylum pulchrum</name>
    <dbReference type="NCBI Taxonomy" id="562976"/>
    <lineage>
        <taxon>Eukaryota</taxon>
        <taxon>Fungi</taxon>
        <taxon>Fungi incertae sedis</taxon>
        <taxon>Mucoromycota</taxon>
        <taxon>Mucoromycotina</taxon>
        <taxon>Mucoromycetes</taxon>
        <taxon>Mucorales</taxon>
        <taxon>Mucorineae</taxon>
        <taxon>Mucoraceae</taxon>
        <taxon>Helicostylum</taxon>
    </lineage>
</organism>
<evidence type="ECO:0000313" key="10">
    <source>
        <dbReference type="EMBL" id="GAA5801007.1"/>
    </source>
</evidence>
<dbReference type="InterPro" id="IPR012762">
    <property type="entry name" value="Ubiq_biosynth_COQ9"/>
</dbReference>
<dbReference type="PANTHER" id="PTHR21427:SF19">
    <property type="entry name" value="UBIQUINONE BIOSYNTHESIS PROTEIN COQ9, MITOCHONDRIAL"/>
    <property type="match status" value="1"/>
</dbReference>
<keyword evidence="11" id="KW-1185">Reference proteome</keyword>
<accession>A0ABP9Y3X3</accession>
<dbReference type="PANTHER" id="PTHR21427">
    <property type="entry name" value="UBIQUINONE BIOSYNTHESIS PROTEIN COQ9, MITOCHONDRIAL"/>
    <property type="match status" value="1"/>
</dbReference>
<proteinExistence type="inferred from homology"/>
<evidence type="ECO:0000256" key="2">
    <source>
        <dbReference type="ARBA" id="ARBA00004749"/>
    </source>
</evidence>
<evidence type="ECO:0000256" key="1">
    <source>
        <dbReference type="ARBA" id="ARBA00004173"/>
    </source>
</evidence>
<comment type="similarity">
    <text evidence="3 8">Belongs to the COQ9 family.</text>
</comment>
<evidence type="ECO:0000256" key="6">
    <source>
        <dbReference type="ARBA" id="ARBA00023121"/>
    </source>
</evidence>
<keyword evidence="7 8" id="KW-0496">Mitochondrion</keyword>
<dbReference type="EMBL" id="BAABUJ010000017">
    <property type="protein sequence ID" value="GAA5801007.1"/>
    <property type="molecule type" value="Genomic_DNA"/>
</dbReference>
<dbReference type="InterPro" id="IPR013718">
    <property type="entry name" value="COQ9_C"/>
</dbReference>
<comment type="subcellular location">
    <subcellularLocation>
        <location evidence="1 8">Mitochondrion</location>
    </subcellularLocation>
</comment>
<feature type="domain" description="COQ9 C-terminal" evidence="9">
    <location>
        <begin position="155"/>
        <end position="223"/>
    </location>
</feature>
<reference evidence="10 11" key="1">
    <citation type="submission" date="2024-04" db="EMBL/GenBank/DDBJ databases">
        <title>genome sequences of Mucor flavus KT1a and Helicostylum pulchrum KT1b strains isolation_sourced from the surface of a dry-aged beef.</title>
        <authorList>
            <person name="Toyotome T."/>
            <person name="Hosono M."/>
            <person name="Torimaru M."/>
            <person name="Fukuda K."/>
            <person name="Mikami N."/>
        </authorList>
    </citation>
    <scope>NUCLEOTIDE SEQUENCE [LARGE SCALE GENOMIC DNA]</scope>
    <source>
        <strain evidence="10 11">KT1b</strain>
    </source>
</reference>
<comment type="caution">
    <text evidence="10">The sequence shown here is derived from an EMBL/GenBank/DDBJ whole genome shotgun (WGS) entry which is preliminary data.</text>
</comment>
<dbReference type="Proteomes" id="UP001476247">
    <property type="component" value="Unassembled WGS sequence"/>
</dbReference>
<dbReference type="Gene3D" id="1.10.357.10">
    <property type="entry name" value="Tetracycline Repressor, domain 2"/>
    <property type="match status" value="1"/>
</dbReference>
<gene>
    <name evidence="10" type="ORF">HPULCUR_006447</name>
</gene>
<dbReference type="Pfam" id="PF08511">
    <property type="entry name" value="COQ9"/>
    <property type="match status" value="1"/>
</dbReference>
<evidence type="ECO:0000313" key="11">
    <source>
        <dbReference type="Proteomes" id="UP001476247"/>
    </source>
</evidence>
<keyword evidence="6 8" id="KW-0446">Lipid-binding</keyword>
<protein>
    <recommendedName>
        <fullName evidence="8">Ubiquinone biosynthesis protein</fullName>
    </recommendedName>
</protein>
<evidence type="ECO:0000256" key="5">
    <source>
        <dbReference type="ARBA" id="ARBA00022946"/>
    </source>
</evidence>
<evidence type="ECO:0000256" key="4">
    <source>
        <dbReference type="ARBA" id="ARBA00022688"/>
    </source>
</evidence>
<dbReference type="NCBIfam" id="TIGR02396">
    <property type="entry name" value="diverge_rpsU"/>
    <property type="match status" value="1"/>
</dbReference>
<evidence type="ECO:0000256" key="3">
    <source>
        <dbReference type="ARBA" id="ARBA00010766"/>
    </source>
</evidence>
<comment type="pathway">
    <text evidence="2 8">Cofactor biosynthesis; ubiquinone biosynthesis.</text>
</comment>
<name>A0ABP9Y3X3_9FUNG</name>
<keyword evidence="5" id="KW-0809">Transit peptide</keyword>
<evidence type="ECO:0000256" key="8">
    <source>
        <dbReference type="RuleBase" id="RU366063"/>
    </source>
</evidence>
<sequence>MSALRPLIVKALRTSTVRASAIRIPARLLPAYQTRNLASEASTTTTPMMEAKEEEEVDPRVEILKATMPFVAQYGWTMESLMQGAKSLGYPSVAHGVFPGGVSGLIDAHLAYSREFLPMNERVKVLTALRLDMNKPYIQKWPEALAVMAQPSNVNMSLKHLGDIADDIWYYAGDKSADMNWYTKRASLAAIYSAADIFMTQDVSPNYTETERFLSRRLNEAAWIGSSTRQLGTMLTFGAKSMVSALANRGGSF</sequence>
<evidence type="ECO:0000256" key="7">
    <source>
        <dbReference type="ARBA" id="ARBA00023128"/>
    </source>
</evidence>
<keyword evidence="4 8" id="KW-0831">Ubiquinone biosynthesis</keyword>
<evidence type="ECO:0000259" key="9">
    <source>
        <dbReference type="Pfam" id="PF08511"/>
    </source>
</evidence>